<reference evidence="2 3" key="1">
    <citation type="submission" date="2023-02" db="EMBL/GenBank/DDBJ databases">
        <title>Devosia chondri sp. nov., isolated from the phycosphere of marine algae.</title>
        <authorList>
            <person name="Kim J.M."/>
            <person name="Lee J.K."/>
            <person name="Choi B.J."/>
            <person name="Bayburt H."/>
            <person name="Jeon C.O."/>
        </authorList>
    </citation>
    <scope>NUCLEOTIDE SEQUENCE [LARGE SCALE GENOMIC DNA]</scope>
    <source>
        <strain evidence="2 3">G2-5</strain>
    </source>
</reference>
<feature type="transmembrane region" description="Helical" evidence="1">
    <location>
        <begin position="112"/>
        <end position="135"/>
    </location>
</feature>
<dbReference type="Proteomes" id="UP001222118">
    <property type="component" value="Chromosome"/>
</dbReference>
<feature type="transmembrane region" description="Helical" evidence="1">
    <location>
        <begin position="71"/>
        <end position="91"/>
    </location>
</feature>
<dbReference type="InterPro" id="IPR018692">
    <property type="entry name" value="DUF2189"/>
</dbReference>
<dbReference type="RefSeq" id="WP_282212839.1">
    <property type="nucleotide sequence ID" value="NZ_CP118247.1"/>
</dbReference>
<evidence type="ECO:0000313" key="2">
    <source>
        <dbReference type="EMBL" id="WDR07326.1"/>
    </source>
</evidence>
<keyword evidence="1" id="KW-1133">Transmembrane helix</keyword>
<protein>
    <submittedName>
        <fullName evidence="2">DUF2189 domain-containing protein</fullName>
    </submittedName>
</protein>
<keyword evidence="3" id="KW-1185">Reference proteome</keyword>
<feature type="transmembrane region" description="Helical" evidence="1">
    <location>
        <begin position="45"/>
        <end position="65"/>
    </location>
</feature>
<keyword evidence="1" id="KW-0472">Membrane</keyword>
<proteinExistence type="predicted"/>
<organism evidence="2 3">
    <name type="scientific">Devosia rhodophyticola</name>
    <dbReference type="NCBI Taxonomy" id="3026423"/>
    <lineage>
        <taxon>Bacteria</taxon>
        <taxon>Pseudomonadati</taxon>
        <taxon>Pseudomonadota</taxon>
        <taxon>Alphaproteobacteria</taxon>
        <taxon>Hyphomicrobiales</taxon>
        <taxon>Devosiaceae</taxon>
        <taxon>Devosia</taxon>
    </lineage>
</organism>
<feature type="transmembrane region" description="Helical" evidence="1">
    <location>
        <begin position="221"/>
        <end position="250"/>
    </location>
</feature>
<evidence type="ECO:0000313" key="3">
    <source>
        <dbReference type="Proteomes" id="UP001222118"/>
    </source>
</evidence>
<accession>A0ABY7Z120</accession>
<feature type="transmembrane region" description="Helical" evidence="1">
    <location>
        <begin position="170"/>
        <end position="197"/>
    </location>
</feature>
<evidence type="ECO:0000256" key="1">
    <source>
        <dbReference type="SAM" id="Phobius"/>
    </source>
</evidence>
<gene>
    <name evidence="2" type="ORF">PSQ90_07885</name>
</gene>
<dbReference type="Pfam" id="PF09955">
    <property type="entry name" value="DUF2189"/>
    <property type="match status" value="1"/>
</dbReference>
<name>A0ABY7Z120_9HYPH</name>
<keyword evidence="1" id="KW-0812">Transmembrane</keyword>
<dbReference type="EMBL" id="CP118247">
    <property type="protein sequence ID" value="WDR07326.1"/>
    <property type="molecule type" value="Genomic_DNA"/>
</dbReference>
<sequence>MSNFHVVAGATETLAHPTIRKITIADLTESLRAGLADFWEKPSHLVLLSIIYPVVGIVLAIWMSGYYTWPLLYPLLGGFALVGPFAAIGLYEISRRREAGLDTSWRHAFDVFRSPAIASIGAVAILIFAVFTLWLTAAQSLYEALFSAAPPMTLDTLLAQILTTPQGWTLIIVGNLIGLGFAIFTLCTTVVAFPLLIDRDVGALVAVQTSFRAVLKNPVPMAVWGLMVTAGIILGSLPLFVGLAVVIPIFGHATWHLYRKVVVPEDAERPTARRKRGVSKARKTA</sequence>